<dbReference type="EMBL" id="LRGB01001005">
    <property type="protein sequence ID" value="KZS14156.1"/>
    <property type="molecule type" value="Genomic_DNA"/>
</dbReference>
<accession>A0A162CLB9</accession>
<keyword evidence="2" id="KW-1133">Transmembrane helix</keyword>
<protein>
    <recommendedName>
        <fullName evidence="6">ZP domain-containing protein</fullName>
    </recommendedName>
</protein>
<keyword evidence="2" id="KW-0472">Membrane</keyword>
<evidence type="ECO:0000256" key="2">
    <source>
        <dbReference type="SAM" id="Phobius"/>
    </source>
</evidence>
<feature type="region of interest" description="Disordered" evidence="1">
    <location>
        <begin position="76"/>
        <end position="152"/>
    </location>
</feature>
<evidence type="ECO:0000313" key="5">
    <source>
        <dbReference type="Proteomes" id="UP000076858"/>
    </source>
</evidence>
<feature type="compositionally biased region" description="Polar residues" evidence="1">
    <location>
        <begin position="102"/>
        <end position="120"/>
    </location>
</feature>
<keyword evidence="2" id="KW-0812">Transmembrane</keyword>
<feature type="compositionally biased region" description="Low complexity" evidence="1">
    <location>
        <begin position="47"/>
        <end position="60"/>
    </location>
</feature>
<dbReference type="Proteomes" id="UP000076858">
    <property type="component" value="Unassembled WGS sequence"/>
</dbReference>
<keyword evidence="5" id="KW-1185">Reference proteome</keyword>
<sequence>MKLKVRFEKCVWLMVVIVVVTANQPQGPDRGNGVLIKTAGNSPSIETGSIPTSTSAPTTTKFNKLRRDSGLFIDNDVDSLPTAIEGPPQIESRQGRLAPSGPVQTHRSSVATYTSGSGVRTPQGPIRNLGPRPPAPPPATEEGPLPPAPPLDVTGESICPFQLFRSAKSATSLSSVSQLKFENVFMGRAEIRCLKMTSRERFSAVLSMPEDLQGSNPIFEDKPAIDPITSRICQIQPASQPGTFQLEVTNLDACGVKSCNQQDGQPWLCVTLRFPVLAGLKLPEDEIVEIRCKQQDRTVAEKKDLDFDGERLPGTALFSQRIGPGSAVELGEEVQLRSIVRSNDGWFYSKLTDVVVRRLKKQTSASGGGGSATLVLQDGCRNPAYRAIASQHPQRDARSSLLNNFNFRVFLFQDMDDGDSIVISARVFACVEAIDCAPTLCSDDRDQGFGRRRRSSHWNQTQIPDYAQTDGLGKTREILIEQIVFPNGTIASGSSRHLKGWETDLALRVAMPGEFYAGARAVPLHSLESHCFVYLMMTVGLGTALGVTTLLVSIYCICTCRKRANKSVADSVASSRAVQSPVVTAGATTALESLMMEACYPELQVLDALSRTVRQKKQNVHDEIIKLYGAAAAAAQSAKSDTPSIGNVYSSEPRPSVKQVKRHRQEAQERRANPNVTTVVVGPSEPQRRGNNDSLYWEIGPNHHSHQILPPTPV</sequence>
<keyword evidence="3" id="KW-0732">Signal</keyword>
<feature type="region of interest" description="Disordered" evidence="1">
    <location>
        <begin position="641"/>
        <end position="714"/>
    </location>
</feature>
<name>A0A162CLB9_9CRUS</name>
<feature type="signal peptide" evidence="3">
    <location>
        <begin position="1"/>
        <end position="22"/>
    </location>
</feature>
<feature type="compositionally biased region" description="Polar residues" evidence="1">
    <location>
        <begin position="641"/>
        <end position="650"/>
    </location>
</feature>
<dbReference type="PANTHER" id="PTHR39959:SF2">
    <property type="entry name" value="RE44287P"/>
    <property type="match status" value="1"/>
</dbReference>
<feature type="compositionally biased region" description="Pro residues" evidence="1">
    <location>
        <begin position="131"/>
        <end position="150"/>
    </location>
</feature>
<organism evidence="4 5">
    <name type="scientific">Daphnia magna</name>
    <dbReference type="NCBI Taxonomy" id="35525"/>
    <lineage>
        <taxon>Eukaryota</taxon>
        <taxon>Metazoa</taxon>
        <taxon>Ecdysozoa</taxon>
        <taxon>Arthropoda</taxon>
        <taxon>Crustacea</taxon>
        <taxon>Branchiopoda</taxon>
        <taxon>Diplostraca</taxon>
        <taxon>Cladocera</taxon>
        <taxon>Anomopoda</taxon>
        <taxon>Daphniidae</taxon>
        <taxon>Daphnia</taxon>
    </lineage>
</organism>
<evidence type="ECO:0000313" key="4">
    <source>
        <dbReference type="EMBL" id="KZS14156.1"/>
    </source>
</evidence>
<dbReference type="AlphaFoldDB" id="A0A162CLB9"/>
<feature type="transmembrane region" description="Helical" evidence="2">
    <location>
        <begin position="532"/>
        <end position="557"/>
    </location>
</feature>
<evidence type="ECO:0000256" key="3">
    <source>
        <dbReference type="SAM" id="SignalP"/>
    </source>
</evidence>
<evidence type="ECO:0000256" key="1">
    <source>
        <dbReference type="SAM" id="MobiDB-lite"/>
    </source>
</evidence>
<feature type="chain" id="PRO_5007832710" description="ZP domain-containing protein" evidence="3">
    <location>
        <begin position="23"/>
        <end position="714"/>
    </location>
</feature>
<dbReference type="PANTHER" id="PTHR39959">
    <property type="entry name" value="RE44287P-RELATED"/>
    <property type="match status" value="1"/>
</dbReference>
<dbReference type="OrthoDB" id="6757328at2759"/>
<reference evidence="4 5" key="1">
    <citation type="submission" date="2016-03" db="EMBL/GenBank/DDBJ databases">
        <title>EvidentialGene: Evidence-directed Construction of Genes on Genomes.</title>
        <authorList>
            <person name="Gilbert D.G."/>
            <person name="Choi J.-H."/>
            <person name="Mockaitis K."/>
            <person name="Colbourne J."/>
            <person name="Pfrender M."/>
        </authorList>
    </citation>
    <scope>NUCLEOTIDE SEQUENCE [LARGE SCALE GENOMIC DNA]</scope>
    <source>
        <strain evidence="4 5">Xinb3</strain>
        <tissue evidence="4">Complete organism</tissue>
    </source>
</reference>
<proteinExistence type="predicted"/>
<comment type="caution">
    <text evidence="4">The sequence shown here is derived from an EMBL/GenBank/DDBJ whole genome shotgun (WGS) entry which is preliminary data.</text>
</comment>
<evidence type="ECO:0008006" key="6">
    <source>
        <dbReference type="Google" id="ProtNLM"/>
    </source>
</evidence>
<gene>
    <name evidence="4" type="ORF">APZ42_020804</name>
</gene>
<feature type="region of interest" description="Disordered" evidence="1">
    <location>
        <begin position="35"/>
        <end position="60"/>
    </location>
</feature>